<feature type="region of interest" description="Disordered" evidence="5">
    <location>
        <begin position="163"/>
        <end position="192"/>
    </location>
</feature>
<dbReference type="AlphaFoldDB" id="A0AA37HB03"/>
<feature type="transmembrane region" description="Helical" evidence="6">
    <location>
        <begin position="76"/>
        <end position="98"/>
    </location>
</feature>
<evidence type="ECO:0000256" key="5">
    <source>
        <dbReference type="SAM" id="MobiDB-lite"/>
    </source>
</evidence>
<dbReference type="RefSeq" id="WP_238191125.1">
    <property type="nucleotide sequence ID" value="NZ_BPQJ01000010.1"/>
</dbReference>
<feature type="compositionally biased region" description="Low complexity" evidence="5">
    <location>
        <begin position="163"/>
        <end position="174"/>
    </location>
</feature>
<feature type="transmembrane region" description="Helical" evidence="6">
    <location>
        <begin position="32"/>
        <end position="55"/>
    </location>
</feature>
<evidence type="ECO:0000256" key="3">
    <source>
        <dbReference type="ARBA" id="ARBA00022989"/>
    </source>
</evidence>
<sequence length="192" mass="19810">MASETTSELAKTVDAAVPTSRREQVDQIIRKYTLWSAGLGLIPLPVIDVAAVATAQYKMVGELAKLYDLPFSQERVRALVGALLGGGLPAVVAGGGIGSLAKSIPLVGTLAGAAVMPALSAAATIALARVFVQHFEAGGTLLDFEPETMKTYFKTEFERAQNKANAGAAAPSEPAKADSPIRTRTPSSVGAS</sequence>
<organism evidence="7 8">
    <name type="scientific">Methylobacterium frigidaeris</name>
    <dbReference type="NCBI Taxonomy" id="2038277"/>
    <lineage>
        <taxon>Bacteria</taxon>
        <taxon>Pseudomonadati</taxon>
        <taxon>Pseudomonadota</taxon>
        <taxon>Alphaproteobacteria</taxon>
        <taxon>Hyphomicrobiales</taxon>
        <taxon>Methylobacteriaceae</taxon>
        <taxon>Methylobacterium</taxon>
    </lineage>
</organism>
<name>A0AA37HB03_9HYPH</name>
<comment type="subcellular location">
    <subcellularLocation>
        <location evidence="1">Membrane</location>
        <topology evidence="1">Multi-pass membrane protein</topology>
    </subcellularLocation>
</comment>
<keyword evidence="8" id="KW-1185">Reference proteome</keyword>
<keyword evidence="3 6" id="KW-1133">Transmembrane helix</keyword>
<accession>A0AA37HB03</accession>
<evidence type="ECO:0000313" key="7">
    <source>
        <dbReference type="EMBL" id="GJD62477.1"/>
    </source>
</evidence>
<keyword evidence="4 6" id="KW-0472">Membrane</keyword>
<protein>
    <recommendedName>
        <fullName evidence="9">GTPase</fullName>
    </recommendedName>
</protein>
<feature type="transmembrane region" description="Helical" evidence="6">
    <location>
        <begin position="110"/>
        <end position="132"/>
    </location>
</feature>
<evidence type="ECO:0000313" key="8">
    <source>
        <dbReference type="Proteomes" id="UP001055286"/>
    </source>
</evidence>
<evidence type="ECO:0008006" key="9">
    <source>
        <dbReference type="Google" id="ProtNLM"/>
    </source>
</evidence>
<evidence type="ECO:0000256" key="2">
    <source>
        <dbReference type="ARBA" id="ARBA00022692"/>
    </source>
</evidence>
<reference evidence="7" key="2">
    <citation type="submission" date="2021-08" db="EMBL/GenBank/DDBJ databases">
        <authorList>
            <person name="Tani A."/>
            <person name="Ola A."/>
            <person name="Ogura Y."/>
            <person name="Katsura K."/>
            <person name="Hayashi T."/>
        </authorList>
    </citation>
    <scope>NUCLEOTIDE SEQUENCE</scope>
    <source>
        <strain evidence="7">JCM 32048</strain>
    </source>
</reference>
<dbReference type="InterPro" id="IPR021147">
    <property type="entry name" value="DUF697"/>
</dbReference>
<evidence type="ECO:0000256" key="1">
    <source>
        <dbReference type="ARBA" id="ARBA00004141"/>
    </source>
</evidence>
<keyword evidence="2 6" id="KW-0812">Transmembrane</keyword>
<dbReference type="EMBL" id="BPQJ01000010">
    <property type="protein sequence ID" value="GJD62477.1"/>
    <property type="molecule type" value="Genomic_DNA"/>
</dbReference>
<reference evidence="7" key="1">
    <citation type="journal article" date="2016" name="Front. Microbiol.">
        <title>Genome Sequence of the Piezophilic, Mesophilic Sulfate-Reducing Bacterium Desulfovibrio indicus J2T.</title>
        <authorList>
            <person name="Cao J."/>
            <person name="Maignien L."/>
            <person name="Shao Z."/>
            <person name="Alain K."/>
            <person name="Jebbar M."/>
        </authorList>
    </citation>
    <scope>NUCLEOTIDE SEQUENCE</scope>
    <source>
        <strain evidence="7">JCM 32048</strain>
    </source>
</reference>
<evidence type="ECO:0000256" key="4">
    <source>
        <dbReference type="ARBA" id="ARBA00023136"/>
    </source>
</evidence>
<proteinExistence type="predicted"/>
<dbReference type="Pfam" id="PF05128">
    <property type="entry name" value="DUF697"/>
    <property type="match status" value="1"/>
</dbReference>
<dbReference type="Proteomes" id="UP001055286">
    <property type="component" value="Unassembled WGS sequence"/>
</dbReference>
<feature type="compositionally biased region" description="Polar residues" evidence="5">
    <location>
        <begin position="182"/>
        <end position="192"/>
    </location>
</feature>
<dbReference type="GO" id="GO:0016020">
    <property type="term" value="C:membrane"/>
    <property type="evidence" value="ECO:0007669"/>
    <property type="project" value="UniProtKB-SubCell"/>
</dbReference>
<comment type="caution">
    <text evidence="7">The sequence shown here is derived from an EMBL/GenBank/DDBJ whole genome shotgun (WGS) entry which is preliminary data.</text>
</comment>
<gene>
    <name evidence="7" type="ORF">MPEAHAMD_2630</name>
</gene>
<evidence type="ECO:0000256" key="6">
    <source>
        <dbReference type="SAM" id="Phobius"/>
    </source>
</evidence>